<organism evidence="2 3">
    <name type="scientific">Basidiobolus ranarum</name>
    <dbReference type="NCBI Taxonomy" id="34480"/>
    <lineage>
        <taxon>Eukaryota</taxon>
        <taxon>Fungi</taxon>
        <taxon>Fungi incertae sedis</taxon>
        <taxon>Zoopagomycota</taxon>
        <taxon>Entomophthoromycotina</taxon>
        <taxon>Basidiobolomycetes</taxon>
        <taxon>Basidiobolales</taxon>
        <taxon>Basidiobolaceae</taxon>
        <taxon>Basidiobolus</taxon>
    </lineage>
</organism>
<dbReference type="Gene3D" id="2.130.10.10">
    <property type="entry name" value="YVTN repeat-like/Quinoprotein amine dehydrogenase"/>
    <property type="match status" value="2"/>
</dbReference>
<dbReference type="InterPro" id="IPR001680">
    <property type="entry name" value="WD40_rpt"/>
</dbReference>
<accession>A0ABR2VRK3</accession>
<protein>
    <submittedName>
        <fullName evidence="2">Target of rapamycin complex 1 subunit kog1</fullName>
    </submittedName>
</protein>
<evidence type="ECO:0000256" key="1">
    <source>
        <dbReference type="PROSITE-ProRule" id="PRU00221"/>
    </source>
</evidence>
<dbReference type="PROSITE" id="PS50082">
    <property type="entry name" value="WD_REPEATS_2"/>
    <property type="match status" value="1"/>
</dbReference>
<keyword evidence="1" id="KW-0853">WD repeat</keyword>
<dbReference type="PANTHER" id="PTHR12848:SF16">
    <property type="entry name" value="REGULATORY-ASSOCIATED PROTEIN OF MTOR"/>
    <property type="match status" value="1"/>
</dbReference>
<dbReference type="SMART" id="SM00320">
    <property type="entry name" value="WD40"/>
    <property type="match status" value="4"/>
</dbReference>
<reference evidence="2 3" key="1">
    <citation type="submission" date="2023-04" db="EMBL/GenBank/DDBJ databases">
        <title>Genome of Basidiobolus ranarum AG-B5.</title>
        <authorList>
            <person name="Stajich J.E."/>
            <person name="Carter-House D."/>
            <person name="Gryganskyi A."/>
        </authorList>
    </citation>
    <scope>NUCLEOTIDE SEQUENCE [LARGE SCALE GENOMIC DNA]</scope>
    <source>
        <strain evidence="2 3">AG-B5</strain>
    </source>
</reference>
<gene>
    <name evidence="2" type="primary">KOG1_3</name>
    <name evidence="2" type="ORF">K7432_012869</name>
</gene>
<dbReference type="EMBL" id="JASJQH010008056">
    <property type="protein sequence ID" value="KAK9695623.1"/>
    <property type="molecule type" value="Genomic_DNA"/>
</dbReference>
<dbReference type="PANTHER" id="PTHR12848">
    <property type="entry name" value="REGULATORY-ASSOCIATED PROTEIN OF MTOR"/>
    <property type="match status" value="1"/>
</dbReference>
<name>A0ABR2VRK3_9FUNG</name>
<dbReference type="PROSITE" id="PS50294">
    <property type="entry name" value="WD_REPEATS_REGION"/>
    <property type="match status" value="1"/>
</dbReference>
<dbReference type="SUPFAM" id="SSF50978">
    <property type="entry name" value="WD40 repeat-like"/>
    <property type="match status" value="1"/>
</dbReference>
<proteinExistence type="predicted"/>
<dbReference type="InterPro" id="IPR015943">
    <property type="entry name" value="WD40/YVTN_repeat-like_dom_sf"/>
</dbReference>
<sequence>MLPSNRGSGVILDWQQSRGSLLASGDVKCIKIWDAARETCVSELPSRSGSCVTSLTSEKITGDIIVGGFGDGTVRVYDRRMDPRDSMVMCWREHPGWVINVHMQHGGNRELVSGSVAGDIKLWDIRHPTSIYTIEAHTQELTALAVHEHAPVFASGSSNQSLKVWNAGGTNLSTIRHYTGILSQRVVPISSVAFHPHRTILAVGGEDQYISLFRCGLEGVAVNPYWGDKNSYENHLMETQFN</sequence>
<evidence type="ECO:0000313" key="2">
    <source>
        <dbReference type="EMBL" id="KAK9695623.1"/>
    </source>
</evidence>
<dbReference type="InterPro" id="IPR036322">
    <property type="entry name" value="WD40_repeat_dom_sf"/>
</dbReference>
<dbReference type="Pfam" id="PF00400">
    <property type="entry name" value="WD40"/>
    <property type="match status" value="2"/>
</dbReference>
<dbReference type="InterPro" id="IPR004083">
    <property type="entry name" value="Raptor"/>
</dbReference>
<comment type="caution">
    <text evidence="2">The sequence shown here is derived from an EMBL/GenBank/DDBJ whole genome shotgun (WGS) entry which is preliminary data.</text>
</comment>
<feature type="repeat" description="WD" evidence="1">
    <location>
        <begin position="134"/>
        <end position="166"/>
    </location>
</feature>
<keyword evidence="3" id="KW-1185">Reference proteome</keyword>
<dbReference type="Proteomes" id="UP001479436">
    <property type="component" value="Unassembled WGS sequence"/>
</dbReference>
<evidence type="ECO:0000313" key="3">
    <source>
        <dbReference type="Proteomes" id="UP001479436"/>
    </source>
</evidence>